<name>A0A804KIL2_MUSAM</name>
<dbReference type="Pfam" id="PF12609">
    <property type="entry name" value="DUF3774"/>
    <property type="match status" value="1"/>
</dbReference>
<dbReference type="AlphaFoldDB" id="A0A804KIL2"/>
<protein>
    <submittedName>
        <fullName evidence="2">(wild Malaysian banana) hypothetical protein</fullName>
    </submittedName>
</protein>
<proteinExistence type="predicted"/>
<organism evidence="3 4">
    <name type="scientific">Musa acuminata subsp. malaccensis</name>
    <name type="common">Wild banana</name>
    <name type="synonym">Musa malaccensis</name>
    <dbReference type="NCBI Taxonomy" id="214687"/>
    <lineage>
        <taxon>Eukaryota</taxon>
        <taxon>Viridiplantae</taxon>
        <taxon>Streptophyta</taxon>
        <taxon>Embryophyta</taxon>
        <taxon>Tracheophyta</taxon>
        <taxon>Spermatophyta</taxon>
        <taxon>Magnoliopsida</taxon>
        <taxon>Liliopsida</taxon>
        <taxon>Zingiberales</taxon>
        <taxon>Musaceae</taxon>
        <taxon>Musa</taxon>
    </lineage>
</organism>
<sequence length="85" mass="9111">MKFGNKACVAVTLGAAIELKDQVAKPYSSAIKGNLSTIGSSTAEVGRFHSTPESPTSEFRPHDKKHLAGEESLRTVMYLSCWGPS</sequence>
<evidence type="ECO:0000313" key="2">
    <source>
        <dbReference type="EMBL" id="CAG1834916.1"/>
    </source>
</evidence>
<dbReference type="InParanoid" id="A0A804KIL2"/>
<evidence type="ECO:0000313" key="3">
    <source>
        <dbReference type="EnsemblPlants" id="Ma09_p11810.1"/>
    </source>
</evidence>
<accession>A0A804KIL2</accession>
<dbReference type="EnsemblPlants" id="Ma09_t11810.1">
    <property type="protein sequence ID" value="Ma09_p11810.1"/>
    <property type="gene ID" value="Ma09_g11810"/>
</dbReference>
<evidence type="ECO:0000256" key="1">
    <source>
        <dbReference type="SAM" id="MobiDB-lite"/>
    </source>
</evidence>
<dbReference type="Proteomes" id="UP000012960">
    <property type="component" value="Unplaced"/>
</dbReference>
<reference evidence="2" key="1">
    <citation type="submission" date="2021-03" db="EMBL/GenBank/DDBJ databases">
        <authorList>
            <consortium name="Genoscope - CEA"/>
            <person name="William W."/>
        </authorList>
    </citation>
    <scope>NUCLEOTIDE SEQUENCE</scope>
    <source>
        <strain evidence="2">Doubled-haploid Pahang</strain>
    </source>
</reference>
<evidence type="ECO:0000313" key="4">
    <source>
        <dbReference type="Proteomes" id="UP000012960"/>
    </source>
</evidence>
<dbReference type="InterPro" id="IPR022251">
    <property type="entry name" value="DUF3774_wound-induced"/>
</dbReference>
<feature type="region of interest" description="Disordered" evidence="1">
    <location>
        <begin position="43"/>
        <end position="63"/>
    </location>
</feature>
<keyword evidence="4" id="KW-1185">Reference proteome</keyword>
<dbReference type="Gramene" id="Ma09_t11810.1">
    <property type="protein sequence ID" value="Ma09_p11810.1"/>
    <property type="gene ID" value="Ma09_g11810"/>
</dbReference>
<gene>
    <name evidence="2" type="ORF">GSMUA_230210.1</name>
</gene>
<dbReference type="OMA" id="MRFVVAN"/>
<reference evidence="3" key="2">
    <citation type="submission" date="2021-05" db="UniProtKB">
        <authorList>
            <consortium name="EnsemblPlants"/>
        </authorList>
    </citation>
    <scope>IDENTIFICATION</scope>
    <source>
        <strain evidence="3">subsp. malaccensis</strain>
    </source>
</reference>
<dbReference type="EMBL" id="HG996474">
    <property type="protein sequence ID" value="CAG1834916.1"/>
    <property type="molecule type" value="Genomic_DNA"/>
</dbReference>